<organism evidence="7 8">
    <name type="scientific">Timema podura</name>
    <name type="common">Walking stick</name>
    <dbReference type="NCBI Taxonomy" id="61482"/>
    <lineage>
        <taxon>Eukaryota</taxon>
        <taxon>Metazoa</taxon>
        <taxon>Ecdysozoa</taxon>
        <taxon>Arthropoda</taxon>
        <taxon>Hexapoda</taxon>
        <taxon>Insecta</taxon>
        <taxon>Pterygota</taxon>
        <taxon>Neoptera</taxon>
        <taxon>Polyneoptera</taxon>
        <taxon>Phasmatodea</taxon>
        <taxon>Timematodea</taxon>
        <taxon>Timematoidea</taxon>
        <taxon>Timematidae</taxon>
        <taxon>Timema</taxon>
    </lineage>
</organism>
<proteinExistence type="inferred from homology"/>
<gene>
    <name evidence="7" type="ORF">TPAB3V08_LOCUS9991</name>
</gene>
<accession>A0ABN7P7L0</accession>
<dbReference type="Proteomes" id="UP001153148">
    <property type="component" value="Unassembled WGS sequence"/>
</dbReference>
<comment type="subcellular location">
    <subcellularLocation>
        <location evidence="1">Nucleus</location>
    </subcellularLocation>
</comment>
<evidence type="ECO:0000256" key="3">
    <source>
        <dbReference type="ARBA" id="ARBA00018596"/>
    </source>
</evidence>
<dbReference type="Pfam" id="PF04042">
    <property type="entry name" value="DNA_pol_E_B"/>
    <property type="match status" value="1"/>
</dbReference>
<comment type="caution">
    <text evidence="7">The sequence shown here is derived from an EMBL/GenBank/DDBJ whole genome shotgun (WGS) entry which is preliminary data.</text>
</comment>
<evidence type="ECO:0000256" key="5">
    <source>
        <dbReference type="ARBA" id="ARBA00023242"/>
    </source>
</evidence>
<reference evidence="7" key="1">
    <citation type="submission" date="2021-03" db="EMBL/GenBank/DDBJ databases">
        <authorList>
            <person name="Tran Van P."/>
        </authorList>
    </citation>
    <scope>NUCLEOTIDE SEQUENCE</scope>
</reference>
<dbReference type="EMBL" id="CAJPIN010023898">
    <property type="protein sequence ID" value="CAG2063043.1"/>
    <property type="molecule type" value="Genomic_DNA"/>
</dbReference>
<dbReference type="PANTHER" id="PTHR23061">
    <property type="entry name" value="DNA POLYMERASE 2 ALPHA 70 KDA SUBUNIT"/>
    <property type="match status" value="1"/>
</dbReference>
<keyword evidence="8" id="KW-1185">Reference proteome</keyword>
<dbReference type="PANTHER" id="PTHR23061:SF12">
    <property type="entry name" value="DNA POLYMERASE ALPHA SUBUNIT B"/>
    <property type="match status" value="1"/>
</dbReference>
<protein>
    <recommendedName>
        <fullName evidence="3">DNA polymerase alpha subunit B</fullName>
    </recommendedName>
</protein>
<evidence type="ECO:0000256" key="4">
    <source>
        <dbReference type="ARBA" id="ARBA00022705"/>
    </source>
</evidence>
<keyword evidence="4" id="KW-0235">DNA replication</keyword>
<name>A0ABN7P7L0_TIMPD</name>
<evidence type="ECO:0000256" key="2">
    <source>
        <dbReference type="ARBA" id="ARBA00007299"/>
    </source>
</evidence>
<dbReference type="InterPro" id="IPR007185">
    <property type="entry name" value="DNA_pol_a/d/e_bsu"/>
</dbReference>
<evidence type="ECO:0000259" key="6">
    <source>
        <dbReference type="Pfam" id="PF04042"/>
    </source>
</evidence>
<feature type="domain" description="DNA polymerase alpha/delta/epsilon subunit B" evidence="6">
    <location>
        <begin position="2"/>
        <end position="148"/>
    </location>
</feature>
<keyword evidence="5" id="KW-0539">Nucleus</keyword>
<evidence type="ECO:0000313" key="8">
    <source>
        <dbReference type="Proteomes" id="UP001153148"/>
    </source>
</evidence>
<dbReference type="Gene3D" id="3.60.21.60">
    <property type="match status" value="2"/>
</dbReference>
<feature type="non-terminal residue" evidence="7">
    <location>
        <position position="196"/>
    </location>
</feature>
<comment type="similarity">
    <text evidence="2">Belongs to the DNA polymerase alpha subunit B family.</text>
</comment>
<evidence type="ECO:0000256" key="1">
    <source>
        <dbReference type="ARBA" id="ARBA00004123"/>
    </source>
</evidence>
<evidence type="ECO:0000313" key="7">
    <source>
        <dbReference type="EMBL" id="CAG2063043.1"/>
    </source>
</evidence>
<dbReference type="InterPro" id="IPR016722">
    <property type="entry name" value="DNA_pol_alpha_bsu"/>
</dbReference>
<sequence>MIYPTPAFQLTKHYPNVLCAPDPCVVDIQGLIVGITSVDVLLNIGKEEISLPCSPELGSGSQTLGLVSRDGWFPYILSWPPAWFQSSSTKGDRLGRLASHVLAQQYFYPLYPPEESLNVDLELLEKHTHLGVTPHVLILPSDLRSFIKDINGCVVVNPERLAKGVVGGSFARLVVNPPTSSDGNCAKIISGEVIKI</sequence>